<dbReference type="AlphaFoldDB" id="A0A7W9V0V6"/>
<proteinExistence type="predicted"/>
<evidence type="ECO:0000313" key="2">
    <source>
        <dbReference type="Proteomes" id="UP000588098"/>
    </source>
</evidence>
<sequence length="60" mass="6047">MILAVQVDGLAALVEVGADRGGGVAIVGVGEEMAVVDVVVDLLRLVGDLADSLRVHHSIG</sequence>
<name>A0A7W9V0V6_9ACTN</name>
<evidence type="ECO:0000313" key="1">
    <source>
        <dbReference type="EMBL" id="MBB5938628.1"/>
    </source>
</evidence>
<dbReference type="RefSeq" id="WP_184576520.1">
    <property type="nucleotide sequence ID" value="NZ_JACHJL010000017.1"/>
</dbReference>
<dbReference type="Proteomes" id="UP000588098">
    <property type="component" value="Unassembled WGS sequence"/>
</dbReference>
<protein>
    <submittedName>
        <fullName evidence="1">Uncharacterized protein</fullName>
    </submittedName>
</protein>
<accession>A0A7W9V0V6</accession>
<gene>
    <name evidence="1" type="ORF">FHS42_005717</name>
</gene>
<comment type="caution">
    <text evidence="1">The sequence shown here is derived from an EMBL/GenBank/DDBJ whole genome shotgun (WGS) entry which is preliminary data.</text>
</comment>
<keyword evidence="2" id="KW-1185">Reference proteome</keyword>
<reference evidence="1 2" key="1">
    <citation type="submission" date="2020-08" db="EMBL/GenBank/DDBJ databases">
        <title>Genomic Encyclopedia of Type Strains, Phase III (KMG-III): the genomes of soil and plant-associated and newly described type strains.</title>
        <authorList>
            <person name="Whitman W."/>
        </authorList>
    </citation>
    <scope>NUCLEOTIDE SEQUENCE [LARGE SCALE GENOMIC DNA]</scope>
    <source>
        <strain evidence="1 2">CECT 8305</strain>
    </source>
</reference>
<organism evidence="1 2">
    <name type="scientific">Streptomyces zagrosensis</name>
    <dbReference type="NCBI Taxonomy" id="1042984"/>
    <lineage>
        <taxon>Bacteria</taxon>
        <taxon>Bacillati</taxon>
        <taxon>Actinomycetota</taxon>
        <taxon>Actinomycetes</taxon>
        <taxon>Kitasatosporales</taxon>
        <taxon>Streptomycetaceae</taxon>
        <taxon>Streptomyces</taxon>
    </lineage>
</organism>
<dbReference type="EMBL" id="JACHJL010000017">
    <property type="protein sequence ID" value="MBB5938628.1"/>
    <property type="molecule type" value="Genomic_DNA"/>
</dbReference>